<gene>
    <name evidence="2" type="ORF">OIE64_24815</name>
</gene>
<sequence length="93" mass="9880">MTCHGSMDRPATISMNPAGVETGYSKLPSSKRLDARTDAACGAAAPVPVPARSTDGAAAMNLRETRMGFPSPDRRLDAMCPVIKAFPQWRTGM</sequence>
<evidence type="ECO:0000313" key="3">
    <source>
        <dbReference type="Proteomes" id="UP001330827"/>
    </source>
</evidence>
<dbReference type="RefSeq" id="WP_326597650.1">
    <property type="nucleotide sequence ID" value="NZ_CP109114.1"/>
</dbReference>
<reference evidence="2 3" key="1">
    <citation type="submission" date="2022-10" db="EMBL/GenBank/DDBJ databases">
        <title>The complete genomes of actinobacterial strains from the NBC collection.</title>
        <authorList>
            <person name="Joergensen T.S."/>
            <person name="Alvarez Arevalo M."/>
            <person name="Sterndorff E.B."/>
            <person name="Faurdal D."/>
            <person name="Vuksanovic O."/>
            <person name="Mourched A.-S."/>
            <person name="Charusanti P."/>
            <person name="Shaw S."/>
            <person name="Blin K."/>
            <person name="Weber T."/>
        </authorList>
    </citation>
    <scope>NUCLEOTIDE SEQUENCE [LARGE SCALE GENOMIC DNA]</scope>
    <source>
        <strain evidence="2 3">NBC 01769</strain>
    </source>
</reference>
<protein>
    <submittedName>
        <fullName evidence="2">Uncharacterized protein</fullName>
    </submittedName>
</protein>
<keyword evidence="3" id="KW-1185">Reference proteome</keyword>
<evidence type="ECO:0000313" key="2">
    <source>
        <dbReference type="EMBL" id="WSC18147.1"/>
    </source>
</evidence>
<dbReference type="EMBL" id="CP109114">
    <property type="protein sequence ID" value="WSC18147.1"/>
    <property type="molecule type" value="Genomic_DNA"/>
</dbReference>
<feature type="region of interest" description="Disordered" evidence="1">
    <location>
        <begin position="1"/>
        <end position="31"/>
    </location>
</feature>
<organism evidence="2 3">
    <name type="scientific">Streptomyces brevispora</name>
    <dbReference type="NCBI Taxonomy" id="887462"/>
    <lineage>
        <taxon>Bacteria</taxon>
        <taxon>Bacillati</taxon>
        <taxon>Actinomycetota</taxon>
        <taxon>Actinomycetes</taxon>
        <taxon>Kitasatosporales</taxon>
        <taxon>Streptomycetaceae</taxon>
        <taxon>Streptomyces</taxon>
    </lineage>
</organism>
<accession>A0ABZ1GG75</accession>
<dbReference type="Proteomes" id="UP001330827">
    <property type="component" value="Chromosome"/>
</dbReference>
<proteinExistence type="predicted"/>
<name>A0ABZ1GG75_9ACTN</name>
<evidence type="ECO:0000256" key="1">
    <source>
        <dbReference type="SAM" id="MobiDB-lite"/>
    </source>
</evidence>